<evidence type="ECO:0000313" key="2">
    <source>
        <dbReference type="Proteomes" id="UP000030920"/>
    </source>
</evidence>
<proteinExistence type="predicted"/>
<dbReference type="Proteomes" id="UP000030920">
    <property type="component" value="Segment"/>
</dbReference>
<reference evidence="1 2" key="1">
    <citation type="submission" date="2014-08" db="EMBL/GenBank/DDBJ databases">
        <title>Directed in vitro evolution of therapeutic bacteriophage: the Appelmans protocol.</title>
        <authorList>
            <person name="Burrowes B.H."/>
            <person name="Molineux I.J."/>
            <person name="Alves D.R."/>
            <person name="Fralick J.A."/>
        </authorList>
    </citation>
    <scope>NUCLEOTIDE SEQUENCE [LARGE SCALE GENOMIC DNA]</scope>
</reference>
<evidence type="ECO:0000313" key="1">
    <source>
        <dbReference type="EMBL" id="AIZ94756.1"/>
    </source>
</evidence>
<dbReference type="EMBL" id="KM411958">
    <property type="protein sequence ID" value="AIZ94756.1"/>
    <property type="molecule type" value="Genomic_DNA"/>
</dbReference>
<organism evidence="1 2">
    <name type="scientific">Pseudomonas phage RWG</name>
    <dbReference type="NCBI Taxonomy" id="1541890"/>
    <lineage>
        <taxon>Viruses</taxon>
        <taxon>Duplodnaviria</taxon>
        <taxon>Heunggongvirae</taxon>
        <taxon>Uroviricota</taxon>
        <taxon>Caudoviricetes</taxon>
        <taxon>Schitoviridae</taxon>
        <taxon>Migulavirinae</taxon>
        <taxon>Litunavirus</taxon>
        <taxon>Litunavirus Ab09</taxon>
    </lineage>
</organism>
<accession>A0A0A7NNS6</accession>
<sequence length="102" mass="12134">MRTIAELIKIGLEWQQANRGETYMCFVLSDLANGVVVGPPITRDEYRSFKNWLWEKLHFRRSDSVLGLLERAGLDDSEENWVQFYAWAYYDLIKRNTHEHQP</sequence>
<name>A0A0A7NNS6_9CAUD</name>
<protein>
    <submittedName>
        <fullName evidence="1">Uncharacterized protein</fullName>
    </submittedName>
</protein>